<keyword evidence="10 13" id="KW-1133">Transmembrane helix</keyword>
<keyword evidence="6 13" id="KW-0812">Transmembrane</keyword>
<dbReference type="InterPro" id="IPR008915">
    <property type="entry name" value="Peptidase_M50"/>
</dbReference>
<dbReference type="PANTHER" id="PTHR35864:SF1">
    <property type="entry name" value="ZINC METALLOPROTEASE YWHC-RELATED"/>
    <property type="match status" value="1"/>
</dbReference>
<feature type="transmembrane region" description="Helical" evidence="13">
    <location>
        <begin position="137"/>
        <end position="160"/>
    </location>
</feature>
<dbReference type="GO" id="GO:0046872">
    <property type="term" value="F:metal ion binding"/>
    <property type="evidence" value="ECO:0007669"/>
    <property type="project" value="UniProtKB-KW"/>
</dbReference>
<evidence type="ECO:0000256" key="3">
    <source>
        <dbReference type="ARBA" id="ARBA00007931"/>
    </source>
</evidence>
<feature type="domain" description="Peptidase M50" evidence="14">
    <location>
        <begin position="142"/>
        <end position="184"/>
    </location>
</feature>
<sequence length="226" mass="24712">MLLQLLGQDPALFFLILVILSLSLVLHELGHAVAALWMGDRTAQEQGRITLNPFKHLDPIGTIMLLVAGLGWARPVPIHPPNFRSYRLGLFVVSIAGIVVNMLLALGFALLVRFLLDLDPAGVRSAFAGGQRDFFGLLALAAYFSFAINLALAVFNLLPVPPLDGSKIVQSFLPSALQRYFWQLEANPTYAVVVLVLFLTVLRGPIGRFIGSAQEIFLNLILNLGR</sequence>
<organism evidence="15 16">
    <name type="scientific">Allomeiothermus silvanus (strain ATCC 700542 / DSM 9946 / NBRC 106475 / NCIMB 13440 / VI-R2)</name>
    <name type="common">Thermus silvanus</name>
    <dbReference type="NCBI Taxonomy" id="526227"/>
    <lineage>
        <taxon>Bacteria</taxon>
        <taxon>Thermotogati</taxon>
        <taxon>Deinococcota</taxon>
        <taxon>Deinococci</taxon>
        <taxon>Thermales</taxon>
        <taxon>Thermaceae</taxon>
        <taxon>Allomeiothermus</taxon>
    </lineage>
</organism>
<comment type="similarity">
    <text evidence="3">Belongs to the peptidase M50B family.</text>
</comment>
<dbReference type="HOGENOM" id="CLU_086979_1_1_0"/>
<evidence type="ECO:0000256" key="10">
    <source>
        <dbReference type="ARBA" id="ARBA00022989"/>
    </source>
</evidence>
<evidence type="ECO:0000256" key="11">
    <source>
        <dbReference type="ARBA" id="ARBA00023049"/>
    </source>
</evidence>
<comment type="cofactor">
    <cofactor evidence="1">
        <name>Zn(2+)</name>
        <dbReference type="ChEBI" id="CHEBI:29105"/>
    </cofactor>
</comment>
<name>D7BH51_ALLS1</name>
<evidence type="ECO:0000256" key="7">
    <source>
        <dbReference type="ARBA" id="ARBA00022723"/>
    </source>
</evidence>
<gene>
    <name evidence="15" type="ordered locus">Mesil_2032</name>
</gene>
<keyword evidence="12 13" id="KW-0472">Membrane</keyword>
<dbReference type="CDD" id="cd06158">
    <property type="entry name" value="S2P-M50_like_1"/>
    <property type="match status" value="1"/>
</dbReference>
<keyword evidence="7" id="KW-0479">Metal-binding</keyword>
<comment type="subcellular location">
    <subcellularLocation>
        <location evidence="2">Cell membrane</location>
        <topology evidence="2">Multi-pass membrane protein</topology>
    </subcellularLocation>
</comment>
<dbReference type="OrthoDB" id="9800627at2"/>
<evidence type="ECO:0000256" key="8">
    <source>
        <dbReference type="ARBA" id="ARBA00022801"/>
    </source>
</evidence>
<evidence type="ECO:0000256" key="4">
    <source>
        <dbReference type="ARBA" id="ARBA00022475"/>
    </source>
</evidence>
<dbReference type="RefSeq" id="WP_013158455.1">
    <property type="nucleotide sequence ID" value="NC_014212.1"/>
</dbReference>
<keyword evidence="9" id="KW-0862">Zinc</keyword>
<feature type="transmembrane region" description="Helical" evidence="13">
    <location>
        <begin position="88"/>
        <end position="116"/>
    </location>
</feature>
<keyword evidence="5" id="KW-0645">Protease</keyword>
<dbReference type="GO" id="GO:0006508">
    <property type="term" value="P:proteolysis"/>
    <property type="evidence" value="ECO:0007669"/>
    <property type="project" value="UniProtKB-KW"/>
</dbReference>
<dbReference type="Proteomes" id="UP000001916">
    <property type="component" value="Chromosome"/>
</dbReference>
<dbReference type="InterPro" id="IPR044537">
    <property type="entry name" value="Rip2-like"/>
</dbReference>
<dbReference type="EMBL" id="CP002042">
    <property type="protein sequence ID" value="ADH63904.1"/>
    <property type="molecule type" value="Genomic_DNA"/>
</dbReference>
<evidence type="ECO:0000313" key="15">
    <source>
        <dbReference type="EMBL" id="ADH63904.1"/>
    </source>
</evidence>
<dbReference type="STRING" id="526227.Mesil_2032"/>
<dbReference type="Pfam" id="PF02163">
    <property type="entry name" value="Peptidase_M50"/>
    <property type="match status" value="1"/>
</dbReference>
<keyword evidence="8" id="KW-0378">Hydrolase</keyword>
<protein>
    <submittedName>
        <fullName evidence="15">Peptidase M50</fullName>
    </submittedName>
</protein>
<dbReference type="AlphaFoldDB" id="D7BH51"/>
<dbReference type="eggNOG" id="COG1994">
    <property type="taxonomic scope" value="Bacteria"/>
</dbReference>
<evidence type="ECO:0000256" key="1">
    <source>
        <dbReference type="ARBA" id="ARBA00001947"/>
    </source>
</evidence>
<dbReference type="KEGG" id="msv:Mesil_2032"/>
<evidence type="ECO:0000313" key="16">
    <source>
        <dbReference type="Proteomes" id="UP000001916"/>
    </source>
</evidence>
<dbReference type="GO" id="GO:0008237">
    <property type="term" value="F:metallopeptidase activity"/>
    <property type="evidence" value="ECO:0007669"/>
    <property type="project" value="UniProtKB-KW"/>
</dbReference>
<evidence type="ECO:0000259" key="14">
    <source>
        <dbReference type="Pfam" id="PF02163"/>
    </source>
</evidence>
<keyword evidence="16" id="KW-1185">Reference proteome</keyword>
<evidence type="ECO:0000256" key="13">
    <source>
        <dbReference type="SAM" id="Phobius"/>
    </source>
</evidence>
<accession>D7BH51</accession>
<dbReference type="PANTHER" id="PTHR35864">
    <property type="entry name" value="ZINC METALLOPROTEASE MJ0611-RELATED"/>
    <property type="match status" value="1"/>
</dbReference>
<evidence type="ECO:0000256" key="12">
    <source>
        <dbReference type="ARBA" id="ARBA00023136"/>
    </source>
</evidence>
<feature type="transmembrane region" description="Helical" evidence="13">
    <location>
        <begin position="57"/>
        <end position="76"/>
    </location>
</feature>
<keyword evidence="4" id="KW-1003">Cell membrane</keyword>
<dbReference type="InterPro" id="IPR052348">
    <property type="entry name" value="Metallopeptidase_M50B"/>
</dbReference>
<feature type="transmembrane region" description="Helical" evidence="13">
    <location>
        <begin position="180"/>
        <end position="202"/>
    </location>
</feature>
<evidence type="ECO:0000256" key="6">
    <source>
        <dbReference type="ARBA" id="ARBA00022692"/>
    </source>
</evidence>
<dbReference type="GO" id="GO:0005886">
    <property type="term" value="C:plasma membrane"/>
    <property type="evidence" value="ECO:0007669"/>
    <property type="project" value="UniProtKB-SubCell"/>
</dbReference>
<keyword evidence="11" id="KW-0482">Metalloprotease</keyword>
<proteinExistence type="inferred from homology"/>
<evidence type="ECO:0000256" key="9">
    <source>
        <dbReference type="ARBA" id="ARBA00022833"/>
    </source>
</evidence>
<feature type="transmembrane region" description="Helical" evidence="13">
    <location>
        <begin position="12"/>
        <end position="37"/>
    </location>
</feature>
<evidence type="ECO:0000256" key="5">
    <source>
        <dbReference type="ARBA" id="ARBA00022670"/>
    </source>
</evidence>
<evidence type="ECO:0000256" key="2">
    <source>
        <dbReference type="ARBA" id="ARBA00004651"/>
    </source>
</evidence>
<reference evidence="15 16" key="1">
    <citation type="journal article" date="2010" name="Stand. Genomic Sci.">
        <title>Complete genome sequence of Meiothermus silvanus type strain (VI-R2).</title>
        <authorList>
            <person name="Sikorski J."/>
            <person name="Tindall B.J."/>
            <person name="Lowry S."/>
            <person name="Lucas S."/>
            <person name="Nolan M."/>
            <person name="Copeland A."/>
            <person name="Glavina Del Rio T."/>
            <person name="Tice H."/>
            <person name="Cheng J.F."/>
            <person name="Han C."/>
            <person name="Pitluck S."/>
            <person name="Liolios K."/>
            <person name="Ivanova N."/>
            <person name="Mavromatis K."/>
            <person name="Mikhailova N."/>
            <person name="Pati A."/>
            <person name="Goodwin L."/>
            <person name="Chen A."/>
            <person name="Palaniappan K."/>
            <person name="Land M."/>
            <person name="Hauser L."/>
            <person name="Chang Y.J."/>
            <person name="Jeffries C.D."/>
            <person name="Rohde M."/>
            <person name="Goker M."/>
            <person name="Woyke T."/>
            <person name="Bristow J."/>
            <person name="Eisen J.A."/>
            <person name="Markowitz V."/>
            <person name="Hugenholtz P."/>
            <person name="Kyrpides N.C."/>
            <person name="Klenk H.P."/>
            <person name="Lapidus A."/>
        </authorList>
    </citation>
    <scope>NUCLEOTIDE SEQUENCE [LARGE SCALE GENOMIC DNA]</scope>
    <source>
        <strain evidence="16">ATCC 700542 / DSM 9946 / VI-R2</strain>
    </source>
</reference>